<gene>
    <name evidence="1" type="primary">casB</name>
    <name evidence="1" type="synonym">cse2</name>
    <name evidence="1" type="ORF">ACFY1D_22105</name>
</gene>
<proteinExistence type="predicted"/>
<name>A0ABW6ULM7_9ACTN</name>
<dbReference type="RefSeq" id="WP_350951461.1">
    <property type="nucleotide sequence ID" value="NZ_JBEOYX010000002.1"/>
</dbReference>
<evidence type="ECO:0000313" key="2">
    <source>
        <dbReference type="Proteomes" id="UP001602058"/>
    </source>
</evidence>
<keyword evidence="2" id="KW-1185">Reference proteome</keyword>
<evidence type="ECO:0000313" key="1">
    <source>
        <dbReference type="EMBL" id="MFF4524087.1"/>
    </source>
</evidence>
<reference evidence="1 2" key="1">
    <citation type="submission" date="2024-10" db="EMBL/GenBank/DDBJ databases">
        <title>The Natural Products Discovery Center: Release of the First 8490 Sequenced Strains for Exploring Actinobacteria Biosynthetic Diversity.</title>
        <authorList>
            <person name="Kalkreuter E."/>
            <person name="Kautsar S.A."/>
            <person name="Yang D."/>
            <person name="Bader C.D."/>
            <person name="Teijaro C.N."/>
            <person name="Fluegel L."/>
            <person name="Davis C.M."/>
            <person name="Simpson J.R."/>
            <person name="Lauterbach L."/>
            <person name="Steele A.D."/>
            <person name="Gui C."/>
            <person name="Meng S."/>
            <person name="Li G."/>
            <person name="Viehrig K."/>
            <person name="Ye F."/>
            <person name="Su P."/>
            <person name="Kiefer A.F."/>
            <person name="Nichols A."/>
            <person name="Cepeda A.J."/>
            <person name="Yan W."/>
            <person name="Fan B."/>
            <person name="Jiang Y."/>
            <person name="Adhikari A."/>
            <person name="Zheng C.-J."/>
            <person name="Schuster L."/>
            <person name="Cowan T.M."/>
            <person name="Smanski M.J."/>
            <person name="Chevrette M.G."/>
            <person name="De Carvalho L.P.S."/>
            <person name="Shen B."/>
        </authorList>
    </citation>
    <scope>NUCLEOTIDE SEQUENCE [LARGE SCALE GENOMIC DNA]</scope>
    <source>
        <strain evidence="1 2">NPDC001390</strain>
    </source>
</reference>
<dbReference type="Proteomes" id="UP001602058">
    <property type="component" value="Unassembled WGS sequence"/>
</dbReference>
<protein>
    <submittedName>
        <fullName evidence="1">Type I-E CRISPR-associated protein Cse2/CasB</fullName>
    </submittedName>
</protein>
<dbReference type="Pfam" id="PF09485">
    <property type="entry name" value="CRISPR_Cse2"/>
    <property type="match status" value="1"/>
</dbReference>
<sequence length="190" mass="21804">MSTEPKRPRYWWESFSPDAARAGAELAVLRRGIGKEAGSVPEMWRFHRASLDSYEADTGLPSARLRAEHTALTLFAVHQQSQRKSMHQEKTGLGQALRRLRQSDKYKSNPETLDTRVNVLATSFDVAELAHHLRGLTTLLRGIQQPLDYTRLYYDVLGWHSPEGQDRARRRWGAQYYDWADAKPQPRTSA</sequence>
<dbReference type="CDD" id="cd09731">
    <property type="entry name" value="Cse2_I-E"/>
    <property type="match status" value="1"/>
</dbReference>
<accession>A0ABW6ULM7</accession>
<dbReference type="NCBIfam" id="TIGR02548">
    <property type="entry name" value="casB_cse2"/>
    <property type="match status" value="1"/>
</dbReference>
<dbReference type="InterPro" id="IPR013382">
    <property type="entry name" value="CRISPR-assoc_prot_Cse2"/>
</dbReference>
<comment type="caution">
    <text evidence="1">The sequence shown here is derived from an EMBL/GenBank/DDBJ whole genome shotgun (WGS) entry which is preliminary data.</text>
</comment>
<dbReference type="EMBL" id="JBIAWJ010000011">
    <property type="protein sequence ID" value="MFF4524087.1"/>
    <property type="molecule type" value="Genomic_DNA"/>
</dbReference>
<dbReference type="Gene3D" id="1.10.520.40">
    <property type="entry name" value="CRISPR-associated protein Cse2"/>
    <property type="match status" value="1"/>
</dbReference>
<organism evidence="1 2">
    <name type="scientific">Streptomyces bluensis</name>
    <dbReference type="NCBI Taxonomy" id="33897"/>
    <lineage>
        <taxon>Bacteria</taxon>
        <taxon>Bacillati</taxon>
        <taxon>Actinomycetota</taxon>
        <taxon>Actinomycetes</taxon>
        <taxon>Kitasatosporales</taxon>
        <taxon>Streptomycetaceae</taxon>
        <taxon>Streptomyces</taxon>
    </lineage>
</organism>
<dbReference type="InterPro" id="IPR038287">
    <property type="entry name" value="Cse2_sf"/>
</dbReference>